<dbReference type="InParanoid" id="E9I6W5"/>
<dbReference type="HOGENOM" id="CLU_2280173_0_0_1"/>
<name>E9I6W5_DAPPU</name>
<reference evidence="1 2" key="1">
    <citation type="journal article" date="2011" name="Science">
        <title>The ecoresponsive genome of Daphnia pulex.</title>
        <authorList>
            <person name="Colbourne J.K."/>
            <person name="Pfrender M.E."/>
            <person name="Gilbert D."/>
            <person name="Thomas W.K."/>
            <person name="Tucker A."/>
            <person name="Oakley T.H."/>
            <person name="Tokishita S."/>
            <person name="Aerts A."/>
            <person name="Arnold G.J."/>
            <person name="Basu M.K."/>
            <person name="Bauer D.J."/>
            <person name="Caceres C.E."/>
            <person name="Carmel L."/>
            <person name="Casola C."/>
            <person name="Choi J.H."/>
            <person name="Detter J.C."/>
            <person name="Dong Q."/>
            <person name="Dusheyko S."/>
            <person name="Eads B.D."/>
            <person name="Frohlich T."/>
            <person name="Geiler-Samerotte K.A."/>
            <person name="Gerlach D."/>
            <person name="Hatcher P."/>
            <person name="Jogdeo S."/>
            <person name="Krijgsveld J."/>
            <person name="Kriventseva E.V."/>
            <person name="Kultz D."/>
            <person name="Laforsch C."/>
            <person name="Lindquist E."/>
            <person name="Lopez J."/>
            <person name="Manak J.R."/>
            <person name="Muller J."/>
            <person name="Pangilinan J."/>
            <person name="Patwardhan R.P."/>
            <person name="Pitluck S."/>
            <person name="Pritham E.J."/>
            <person name="Rechtsteiner A."/>
            <person name="Rho M."/>
            <person name="Rogozin I.B."/>
            <person name="Sakarya O."/>
            <person name="Salamov A."/>
            <person name="Schaack S."/>
            <person name="Shapiro H."/>
            <person name="Shiga Y."/>
            <person name="Skalitzky C."/>
            <person name="Smith Z."/>
            <person name="Souvorov A."/>
            <person name="Sung W."/>
            <person name="Tang Z."/>
            <person name="Tsuchiya D."/>
            <person name="Tu H."/>
            <person name="Vos H."/>
            <person name="Wang M."/>
            <person name="Wolf Y.I."/>
            <person name="Yamagata H."/>
            <person name="Yamada T."/>
            <person name="Ye Y."/>
            <person name="Shaw J.R."/>
            <person name="Andrews J."/>
            <person name="Crease T.J."/>
            <person name="Tang H."/>
            <person name="Lucas S.M."/>
            <person name="Robertson H.M."/>
            <person name="Bork P."/>
            <person name="Koonin E.V."/>
            <person name="Zdobnov E.M."/>
            <person name="Grigoriev I.V."/>
            <person name="Lynch M."/>
            <person name="Boore J.L."/>
        </authorList>
    </citation>
    <scope>NUCLEOTIDE SEQUENCE [LARGE SCALE GENOMIC DNA]</scope>
</reference>
<evidence type="ECO:0008006" key="3">
    <source>
        <dbReference type="Google" id="ProtNLM"/>
    </source>
</evidence>
<evidence type="ECO:0000313" key="1">
    <source>
        <dbReference type="EMBL" id="EFX60264.1"/>
    </source>
</evidence>
<dbReference type="EMBL" id="GL736757">
    <property type="protein sequence ID" value="EFX60264.1"/>
    <property type="molecule type" value="Genomic_DNA"/>
</dbReference>
<gene>
    <name evidence="1" type="ORF">DAPPUDRAFT_344350</name>
</gene>
<sequence length="102" mass="11210">MRPPRDILPEGHVYHEEHVAMQPASAPIVANLNMGVQLQVQDEEVTAAIETAEFGGIQHELVVEHVASIVLDRPVVVGNYSVLRMLGSGGHAETYLRVDKFQ</sequence>
<dbReference type="Proteomes" id="UP000000305">
    <property type="component" value="Unassembled WGS sequence"/>
</dbReference>
<dbReference type="AlphaFoldDB" id="E9I6W5"/>
<accession>E9I6W5</accession>
<proteinExistence type="predicted"/>
<organism evidence="1 2">
    <name type="scientific">Daphnia pulex</name>
    <name type="common">Water flea</name>
    <dbReference type="NCBI Taxonomy" id="6669"/>
    <lineage>
        <taxon>Eukaryota</taxon>
        <taxon>Metazoa</taxon>
        <taxon>Ecdysozoa</taxon>
        <taxon>Arthropoda</taxon>
        <taxon>Crustacea</taxon>
        <taxon>Branchiopoda</taxon>
        <taxon>Diplostraca</taxon>
        <taxon>Cladocera</taxon>
        <taxon>Anomopoda</taxon>
        <taxon>Daphniidae</taxon>
        <taxon>Daphnia</taxon>
    </lineage>
</organism>
<protein>
    <recommendedName>
        <fullName evidence="3">Protein kinase domain-containing protein</fullName>
    </recommendedName>
</protein>
<evidence type="ECO:0000313" key="2">
    <source>
        <dbReference type="Proteomes" id="UP000000305"/>
    </source>
</evidence>
<dbReference type="KEGG" id="dpx:DAPPUDRAFT_344350"/>
<keyword evidence="2" id="KW-1185">Reference proteome</keyword>